<evidence type="ECO:0000313" key="2">
    <source>
        <dbReference type="RefSeq" id="XP_028136321.1"/>
    </source>
</evidence>
<gene>
    <name evidence="2" type="primary">LOC114331045</name>
</gene>
<organism evidence="2">
    <name type="scientific">Diabrotica virgifera virgifera</name>
    <name type="common">western corn rootworm</name>
    <dbReference type="NCBI Taxonomy" id="50390"/>
    <lineage>
        <taxon>Eukaryota</taxon>
        <taxon>Metazoa</taxon>
        <taxon>Ecdysozoa</taxon>
        <taxon>Arthropoda</taxon>
        <taxon>Hexapoda</taxon>
        <taxon>Insecta</taxon>
        <taxon>Pterygota</taxon>
        <taxon>Neoptera</taxon>
        <taxon>Endopterygota</taxon>
        <taxon>Coleoptera</taxon>
        <taxon>Polyphaga</taxon>
        <taxon>Cucujiformia</taxon>
        <taxon>Chrysomeloidea</taxon>
        <taxon>Chrysomelidae</taxon>
        <taxon>Galerucinae</taxon>
        <taxon>Diabroticina</taxon>
        <taxon>Diabroticites</taxon>
        <taxon>Diabrotica</taxon>
    </lineage>
</organism>
<name>A0A6P7FK11_DIAVI</name>
<sequence>MRNASDIFCLNEDLTDGRQIFSINGYSPMKLKRRPRSSQSNGFVYGSSKPINNFEVGDKVMEKQDLEKLNGSDEGTEQDVDVVDNFNELNLKEDIDEMDQLSARHEMGDETIVQSSRSVPITPIDTREFNIISGRSTASTVRKSINSGKKQSSRGKPSTSSEGVLCSTSSMLRNPITGVGMETTEYRKAKKGMGSKNQKWVW</sequence>
<evidence type="ECO:0000256" key="1">
    <source>
        <dbReference type="SAM" id="MobiDB-lite"/>
    </source>
</evidence>
<reference evidence="2" key="1">
    <citation type="submission" date="2025-08" db="UniProtKB">
        <authorList>
            <consortium name="RefSeq"/>
        </authorList>
    </citation>
    <scope>IDENTIFICATION</scope>
    <source>
        <tissue evidence="2">Whole insect</tissue>
    </source>
</reference>
<dbReference type="RefSeq" id="XP_028136321.1">
    <property type="nucleotide sequence ID" value="XM_028280520.1"/>
</dbReference>
<dbReference type="InParanoid" id="A0A6P7FK11"/>
<feature type="compositionally biased region" description="Polar residues" evidence="1">
    <location>
        <begin position="135"/>
        <end position="172"/>
    </location>
</feature>
<feature type="region of interest" description="Disordered" evidence="1">
    <location>
        <begin position="135"/>
        <end position="179"/>
    </location>
</feature>
<protein>
    <submittedName>
        <fullName evidence="2">Uncharacterized protein LOC114331045</fullName>
    </submittedName>
</protein>
<dbReference type="KEGG" id="dvv:114331045"/>
<proteinExistence type="predicted"/>
<dbReference type="AlphaFoldDB" id="A0A6P7FK11"/>
<accession>A0A6P7FK11</accession>
<dbReference type="OrthoDB" id="6712682at2759"/>